<sequence>MRSSKMNLKKLDNIGMTASTLCAIHCAAVPIFFTSLPLVGLGFLANPWVEWIMILFALLVGVSSIGTSVKIHHRLLPLILLIAGFVTVIAGHLLISGWLEAVVVPSGGIVIAIAHFVNYKYAGTCQAGDNYFHLKHDHSNHN</sequence>
<evidence type="ECO:0000313" key="2">
    <source>
        <dbReference type="EMBL" id="MBK0379130.1"/>
    </source>
</evidence>
<protein>
    <submittedName>
        <fullName evidence="2">MerC domain-containing protein</fullName>
    </submittedName>
</protein>
<dbReference type="EMBL" id="JAEHFW010000001">
    <property type="protein sequence ID" value="MBK0379130.1"/>
    <property type="molecule type" value="Genomic_DNA"/>
</dbReference>
<proteinExistence type="predicted"/>
<feature type="transmembrane region" description="Helical" evidence="1">
    <location>
        <begin position="21"/>
        <end position="45"/>
    </location>
</feature>
<dbReference type="InterPro" id="IPR004891">
    <property type="entry name" value="Mercury-R_MerC"/>
</dbReference>
<dbReference type="RefSeq" id="WP_200065570.1">
    <property type="nucleotide sequence ID" value="NZ_JAEHFW010000001.1"/>
</dbReference>
<reference evidence="2" key="1">
    <citation type="submission" date="2020-12" db="EMBL/GenBank/DDBJ databases">
        <title>Bacterial novel species Mucilaginibacter sp. SD-g isolated from soil.</title>
        <authorList>
            <person name="Jung H.-Y."/>
        </authorList>
    </citation>
    <scope>NUCLEOTIDE SEQUENCE</scope>
    <source>
        <strain evidence="2">SD-g</strain>
    </source>
</reference>
<feature type="transmembrane region" description="Helical" evidence="1">
    <location>
        <begin position="51"/>
        <end position="69"/>
    </location>
</feature>
<keyword evidence="3" id="KW-1185">Reference proteome</keyword>
<keyword evidence="1" id="KW-0812">Transmembrane</keyword>
<dbReference type="Proteomes" id="UP000613193">
    <property type="component" value="Unassembled WGS sequence"/>
</dbReference>
<feature type="transmembrane region" description="Helical" evidence="1">
    <location>
        <begin position="101"/>
        <end position="119"/>
    </location>
</feature>
<dbReference type="AlphaFoldDB" id="A0A934PU53"/>
<organism evidence="2 3">
    <name type="scientific">Mucilaginibacter segetis</name>
    <dbReference type="NCBI Taxonomy" id="2793071"/>
    <lineage>
        <taxon>Bacteria</taxon>
        <taxon>Pseudomonadati</taxon>
        <taxon>Bacteroidota</taxon>
        <taxon>Sphingobacteriia</taxon>
        <taxon>Sphingobacteriales</taxon>
        <taxon>Sphingobacteriaceae</taxon>
        <taxon>Mucilaginibacter</taxon>
    </lineage>
</organism>
<keyword evidence="1" id="KW-0472">Membrane</keyword>
<dbReference type="Pfam" id="PF03203">
    <property type="entry name" value="MerC"/>
    <property type="match status" value="1"/>
</dbReference>
<gene>
    <name evidence="2" type="ORF">I5M19_07420</name>
</gene>
<name>A0A934PU53_9SPHI</name>
<keyword evidence="1" id="KW-1133">Transmembrane helix</keyword>
<comment type="caution">
    <text evidence="2">The sequence shown here is derived from an EMBL/GenBank/DDBJ whole genome shotgun (WGS) entry which is preliminary data.</text>
</comment>
<accession>A0A934PU53</accession>
<feature type="transmembrane region" description="Helical" evidence="1">
    <location>
        <begin position="76"/>
        <end position="95"/>
    </location>
</feature>
<dbReference type="GO" id="GO:0016020">
    <property type="term" value="C:membrane"/>
    <property type="evidence" value="ECO:0007669"/>
    <property type="project" value="InterPro"/>
</dbReference>
<evidence type="ECO:0000256" key="1">
    <source>
        <dbReference type="SAM" id="Phobius"/>
    </source>
</evidence>
<evidence type="ECO:0000313" key="3">
    <source>
        <dbReference type="Proteomes" id="UP000613193"/>
    </source>
</evidence>
<dbReference type="GO" id="GO:0015097">
    <property type="term" value="F:mercury ion transmembrane transporter activity"/>
    <property type="evidence" value="ECO:0007669"/>
    <property type="project" value="InterPro"/>
</dbReference>